<protein>
    <submittedName>
        <fullName evidence="1">TonB-linked SusC/RagA family outer membrane protein</fullName>
    </submittedName>
</protein>
<gene>
    <name evidence="1" type="ORF">J2X78_001826</name>
</gene>
<evidence type="ECO:0000313" key="2">
    <source>
        <dbReference type="Proteomes" id="UP001246858"/>
    </source>
</evidence>
<reference evidence="1" key="1">
    <citation type="submission" date="2023-07" db="EMBL/GenBank/DDBJ databases">
        <title>Sorghum-associated microbial communities from plants grown in Nebraska, USA.</title>
        <authorList>
            <person name="Schachtman D."/>
        </authorList>
    </citation>
    <scope>NUCLEOTIDE SEQUENCE</scope>
    <source>
        <strain evidence="1">2697</strain>
    </source>
</reference>
<proteinExistence type="predicted"/>
<keyword evidence="2" id="KW-1185">Reference proteome</keyword>
<accession>A0ACC6KVJ9</accession>
<dbReference type="EMBL" id="JAVDTF010000001">
    <property type="protein sequence ID" value="MDR6783274.1"/>
    <property type="molecule type" value="Genomic_DNA"/>
</dbReference>
<sequence>MRLIVVLLTTAILQVSASSYGQNVSIKETNVRLAKVLDEIRKQTGYDFFYSQGMMENSNPVTVNLNQVSIEKALEICFKNQPLSYTIENKIVTVREKKPSVVNEILNSVQNLFRAIDVRGTVVDERGEPLPGATIKVKGANQRAVTNAKGEFYLQNVEENAVLIISFMGYQNREILAAKEIGAIKLVLSTDKLEEVEVVSTGYQKIPKERATGSFEFVDNKLLNRKVSTDFVSRLEDVVPSISSMKVFPENKGVLLGINVRGMSTMNSNVWPLVVIDGVPYPNNYDIFNGNFMNINPNDIENVSILKDAAASSIWGAQSGNGVIVITTKKGAFNQPFQLSFNTNMTVGRKPDLYYYPQMRSSDYVDLEKYLYDQGYWTNRLDQYSIAQTPVIQLMKKIRDGLINQQELDAELVKLKGIDMRDDFTKYYYRPSFNQQYNLQLTGGNQKINTLFSVGWDKNKSSLITSDYERMTLRNRTEFNPVKNLNLSLALTYTESKRKQAMLNSSGYEGVGRGFGNYPYLDLADEQGNPLVVDAVPFNPIFRDTVGGGKLLDWKYRPLAEINETADILRVKETFLTFGANYRLTDNWKVNGLLSYQYQFEPNDVWRGIGSYEQRSTLNYHATYDQDNVTWVVPYGDYMNKMDRQNQTLQGRLQLEFDKQWGDKHLVSAIAGYEVRQVKSDMSMKILWGVDPTTLSFQTMPYGIPIKALNGKDGTKTLVDFSTMEATNYRYISYFANASYTYDNRYTVSSSVRKDASNLFGVKSNDRGQPFWSVGAAWNLHKESFVDAELIQLLRLKATYGYNGNVNNSTSAYPIIYKENAPHYITGLNYATMQSPPNPNLRWERVGMVNLGLEFGILNNRISGSFEYYQKYPKDLITTTQVDATTGFGLLNVNGADLLGKGLDINLVTENIRSKQFSWRTNVVFSYNRTRVKKSYIDNARGVDYVTGPYGMLVTPIEGADLYSLLTYKWAGLNPETGAARGYVNGVISEDYSNIVYNTTVDALENHGSLKPVSFGSLRNTFAYNNLELSFNVVFQLGHTFQRISFQNESFILEGMGHNDYTLRWQKPGDEARTDVPAFRYPIAMSESRFYANSSALVAKADFIKLRDIQLSYQFRKLGRTPIKNLRIYGYLQNIGMLWKANKWGIDPEYGRYTPEPLSLALGASFNL</sequence>
<comment type="caution">
    <text evidence="1">The sequence shown here is derived from an EMBL/GenBank/DDBJ whole genome shotgun (WGS) entry which is preliminary data.</text>
</comment>
<dbReference type="Proteomes" id="UP001246858">
    <property type="component" value="Unassembled WGS sequence"/>
</dbReference>
<name>A0ACC6KVJ9_9SPHI</name>
<organism evidence="1 2">
    <name type="scientific">Pedobacter africanus</name>
    <dbReference type="NCBI Taxonomy" id="151894"/>
    <lineage>
        <taxon>Bacteria</taxon>
        <taxon>Pseudomonadati</taxon>
        <taxon>Bacteroidota</taxon>
        <taxon>Sphingobacteriia</taxon>
        <taxon>Sphingobacteriales</taxon>
        <taxon>Sphingobacteriaceae</taxon>
        <taxon>Pedobacter</taxon>
    </lineage>
</organism>
<evidence type="ECO:0000313" key="1">
    <source>
        <dbReference type="EMBL" id="MDR6783274.1"/>
    </source>
</evidence>